<dbReference type="OrthoDB" id="3701787at2"/>
<evidence type="ECO:0000256" key="1">
    <source>
        <dbReference type="SAM" id="MobiDB-lite"/>
    </source>
</evidence>
<evidence type="ECO:0000259" key="2">
    <source>
        <dbReference type="SMART" id="SM00470"/>
    </source>
</evidence>
<dbReference type="RefSeq" id="WP_045704571.1">
    <property type="nucleotide sequence ID" value="NZ_JZKH01000127.1"/>
</dbReference>
<evidence type="ECO:0000313" key="4">
    <source>
        <dbReference type="Proteomes" id="UP000033699"/>
    </source>
</evidence>
<feature type="domain" description="ParB-like N-terminal" evidence="2">
    <location>
        <begin position="31"/>
        <end position="115"/>
    </location>
</feature>
<proteinExistence type="predicted"/>
<comment type="caution">
    <text evidence="3">The sequence shown here is derived from an EMBL/GenBank/DDBJ whole genome shotgun (WGS) entry which is preliminary data.</text>
</comment>
<dbReference type="PATRIC" id="fig|359131.3.peg.1340"/>
<dbReference type="Pfam" id="PF02195">
    <property type="entry name" value="ParB_N"/>
    <property type="match status" value="1"/>
</dbReference>
<dbReference type="EMBL" id="JZKH01000127">
    <property type="protein sequence ID" value="KJS58237.1"/>
    <property type="molecule type" value="Genomic_DNA"/>
</dbReference>
<dbReference type="InterPro" id="IPR003115">
    <property type="entry name" value="ParB_N"/>
</dbReference>
<accession>A0A0F2T919</accession>
<organism evidence="3 4">
    <name type="scientific">Streptomyces rubellomurinus (strain ATCC 31215)</name>
    <dbReference type="NCBI Taxonomy" id="359131"/>
    <lineage>
        <taxon>Bacteria</taxon>
        <taxon>Bacillati</taxon>
        <taxon>Actinomycetota</taxon>
        <taxon>Actinomycetes</taxon>
        <taxon>Kitasatosporales</taxon>
        <taxon>Streptomycetaceae</taxon>
        <taxon>Streptomyces</taxon>
    </lineage>
</organism>
<dbReference type="SMART" id="SM00470">
    <property type="entry name" value="ParB"/>
    <property type="match status" value="1"/>
</dbReference>
<protein>
    <recommendedName>
        <fullName evidence="2">ParB-like N-terminal domain-containing protein</fullName>
    </recommendedName>
</protein>
<sequence>MVFSNLPQQQRELPEDGTTNLWGVSRLSEVHRVPVASLRPADSPRHQSEQAEHTHLLANSAQELPPIVVHRQSMQVVDGMHRVRAAELRGQSEIRARFFDGAPEDAFALAVRANTSHGLPLSLSERTAAAVRILTTHPHWSNRAIAAVAGLSAKTVAAQRRKLGPATQTTARIGRDGRVRPANSAEGRRLAGRLILESPGASLRAIAQKAGISPGTVRDVRARLLRGEDIVPLRHRLDENGRGGLNENRQSGERRPPVARLVAAPPPAPGRDEGGVSGIFPSLCRDPSLRLTENGRRLLRMLELHTLDGQGWQSVAQSVPAHRAQIVSELALECARQWQRFASQVRERAVAPVA</sequence>
<name>A0A0F2T919_STRR3</name>
<dbReference type="Proteomes" id="UP000033699">
    <property type="component" value="Unassembled WGS sequence"/>
</dbReference>
<dbReference type="Gene3D" id="3.90.1530.10">
    <property type="entry name" value="Conserved hypothetical protein from pyrococcus furiosus pfu- 392566-001, ParB domain"/>
    <property type="match status" value="1"/>
</dbReference>
<reference evidence="3 4" key="1">
    <citation type="submission" date="2015-02" db="EMBL/GenBank/DDBJ databases">
        <authorList>
            <person name="Ju K.-S."/>
            <person name="Doroghazi J.R."/>
            <person name="Metcalf W."/>
        </authorList>
    </citation>
    <scope>NUCLEOTIDE SEQUENCE [LARGE SCALE GENOMIC DNA]</scope>
    <source>
        <strain evidence="3 4">ATCC 31215</strain>
    </source>
</reference>
<keyword evidence="4" id="KW-1185">Reference proteome</keyword>
<gene>
    <name evidence="3" type="ORF">VM95_34630</name>
</gene>
<evidence type="ECO:0000313" key="3">
    <source>
        <dbReference type="EMBL" id="KJS58237.1"/>
    </source>
</evidence>
<dbReference type="AlphaFoldDB" id="A0A0F2T919"/>
<feature type="region of interest" description="Disordered" evidence="1">
    <location>
        <begin position="237"/>
        <end position="258"/>
    </location>
</feature>
<dbReference type="InterPro" id="IPR036086">
    <property type="entry name" value="ParB/Sulfiredoxin_sf"/>
</dbReference>
<dbReference type="SUPFAM" id="SSF110849">
    <property type="entry name" value="ParB/Sulfiredoxin"/>
    <property type="match status" value="1"/>
</dbReference>